<evidence type="ECO:0000313" key="2">
    <source>
        <dbReference type="EMBL" id="ATY85797.1"/>
    </source>
</evidence>
<proteinExistence type="predicted"/>
<accession>A0A2K8NAG0</accession>
<dbReference type="KEGG" id="kyr:CVV65_13390"/>
<sequence>MGRCATGKPVMRTKGSAPLSPGAAPSFARAMVLREVYRRELQIRRSQLVVALVAATRVIKRKGPG</sequence>
<gene>
    <name evidence="2" type="ORF">CVV65_13390</name>
</gene>
<dbReference type="Proteomes" id="UP000231932">
    <property type="component" value="Chromosome"/>
</dbReference>
<organism evidence="2 3">
    <name type="scientific">Kyrpidia spormannii</name>
    <dbReference type="NCBI Taxonomy" id="2055160"/>
    <lineage>
        <taxon>Bacteria</taxon>
        <taxon>Bacillati</taxon>
        <taxon>Bacillota</taxon>
        <taxon>Bacilli</taxon>
        <taxon>Bacillales</taxon>
        <taxon>Alicyclobacillaceae</taxon>
        <taxon>Kyrpidia</taxon>
    </lineage>
</organism>
<dbReference type="AlphaFoldDB" id="A0A2K8NAG0"/>
<dbReference type="EMBL" id="CP024955">
    <property type="protein sequence ID" value="ATY85797.1"/>
    <property type="molecule type" value="Genomic_DNA"/>
</dbReference>
<protein>
    <submittedName>
        <fullName evidence="2">Uncharacterized protein</fullName>
    </submittedName>
</protein>
<reference evidence="3" key="1">
    <citation type="submission" date="2017-11" db="EMBL/GenBank/DDBJ databases">
        <title>Complete Genome Sequence of Kyrpidia sp. Strain EA-1, a thermophilic, hydrogen-oxidizing Bacterium, isolated from the Azores.</title>
        <authorList>
            <person name="Reiner J.E."/>
            <person name="Lapp C.J."/>
            <person name="Bunk B."/>
            <person name="Gescher J."/>
        </authorList>
    </citation>
    <scope>NUCLEOTIDE SEQUENCE [LARGE SCALE GENOMIC DNA]</scope>
    <source>
        <strain evidence="3">EA-1</strain>
    </source>
</reference>
<name>A0A2K8NAG0_9BACL</name>
<feature type="region of interest" description="Disordered" evidence="1">
    <location>
        <begin position="1"/>
        <end position="22"/>
    </location>
</feature>
<evidence type="ECO:0000313" key="3">
    <source>
        <dbReference type="Proteomes" id="UP000231932"/>
    </source>
</evidence>
<evidence type="ECO:0000256" key="1">
    <source>
        <dbReference type="SAM" id="MobiDB-lite"/>
    </source>
</evidence>
<keyword evidence="3" id="KW-1185">Reference proteome</keyword>